<name>A0AAD5MV77_PARTN</name>
<comment type="caution">
    <text evidence="1">The sequence shown here is derived from an EMBL/GenBank/DDBJ whole genome shotgun (WGS) entry which is preliminary data.</text>
</comment>
<dbReference type="EMBL" id="JAHQIW010002123">
    <property type="protein sequence ID" value="KAJ1354571.1"/>
    <property type="molecule type" value="Genomic_DNA"/>
</dbReference>
<reference evidence="1" key="1">
    <citation type="submission" date="2021-06" db="EMBL/GenBank/DDBJ databases">
        <title>Parelaphostrongylus tenuis whole genome reference sequence.</title>
        <authorList>
            <person name="Garwood T.J."/>
            <person name="Larsen P.A."/>
            <person name="Fountain-Jones N.M."/>
            <person name="Garbe J.R."/>
            <person name="Macchietto M.G."/>
            <person name="Kania S.A."/>
            <person name="Gerhold R.W."/>
            <person name="Richards J.E."/>
            <person name="Wolf T.M."/>
        </authorList>
    </citation>
    <scope>NUCLEOTIDE SEQUENCE</scope>
    <source>
        <strain evidence="1">MNPRO001-30</strain>
        <tissue evidence="1">Meninges</tissue>
    </source>
</reference>
<protein>
    <submittedName>
        <fullName evidence="1">Uncharacterized protein</fullName>
    </submittedName>
</protein>
<proteinExistence type="predicted"/>
<sequence>MVFAPWNEHENLVHLYELGVKFVTLDNLPDQESWYNGAFYNHNARRSSTASFQERNSTNSSAQLQVLHSWIAAKRAVRILIVSLNKGFTSCARLYIVL</sequence>
<evidence type="ECO:0000313" key="1">
    <source>
        <dbReference type="EMBL" id="KAJ1354571.1"/>
    </source>
</evidence>
<evidence type="ECO:0000313" key="2">
    <source>
        <dbReference type="Proteomes" id="UP001196413"/>
    </source>
</evidence>
<organism evidence="1 2">
    <name type="scientific">Parelaphostrongylus tenuis</name>
    <name type="common">Meningeal worm</name>
    <dbReference type="NCBI Taxonomy" id="148309"/>
    <lineage>
        <taxon>Eukaryota</taxon>
        <taxon>Metazoa</taxon>
        <taxon>Ecdysozoa</taxon>
        <taxon>Nematoda</taxon>
        <taxon>Chromadorea</taxon>
        <taxon>Rhabditida</taxon>
        <taxon>Rhabditina</taxon>
        <taxon>Rhabditomorpha</taxon>
        <taxon>Strongyloidea</taxon>
        <taxon>Metastrongylidae</taxon>
        <taxon>Parelaphostrongylus</taxon>
    </lineage>
</organism>
<keyword evidence="2" id="KW-1185">Reference proteome</keyword>
<dbReference type="Proteomes" id="UP001196413">
    <property type="component" value="Unassembled WGS sequence"/>
</dbReference>
<gene>
    <name evidence="1" type="ORF">KIN20_011552</name>
</gene>
<dbReference type="AlphaFoldDB" id="A0AAD5MV77"/>
<accession>A0AAD5MV77</accession>